<evidence type="ECO:0000256" key="2">
    <source>
        <dbReference type="SAM" id="Phobius"/>
    </source>
</evidence>
<name>A0A1B9F4X7_9BACT</name>
<dbReference type="InterPro" id="IPR038076">
    <property type="entry name" value="MgtE_N_sf"/>
</dbReference>
<keyword evidence="5" id="KW-1185">Reference proteome</keyword>
<dbReference type="InterPro" id="IPR006668">
    <property type="entry name" value="Mg_transptr_MgtE_intracell_dom"/>
</dbReference>
<dbReference type="Proteomes" id="UP000093080">
    <property type="component" value="Unassembled WGS sequence"/>
</dbReference>
<feature type="domain" description="Magnesium transporter MgtE intracellular" evidence="3">
    <location>
        <begin position="135"/>
        <end position="188"/>
    </location>
</feature>
<organism evidence="4 5">
    <name type="scientific">Dissulfuribacter thermophilus</name>
    <dbReference type="NCBI Taxonomy" id="1156395"/>
    <lineage>
        <taxon>Bacteria</taxon>
        <taxon>Pseudomonadati</taxon>
        <taxon>Thermodesulfobacteriota</taxon>
        <taxon>Dissulfuribacteria</taxon>
        <taxon>Dissulfuribacterales</taxon>
        <taxon>Dissulfuribacteraceae</taxon>
        <taxon>Dissulfuribacter</taxon>
    </lineage>
</organism>
<dbReference type="AlphaFoldDB" id="A0A1B9F4X7"/>
<evidence type="ECO:0000256" key="1">
    <source>
        <dbReference type="SAM" id="Coils"/>
    </source>
</evidence>
<proteinExistence type="predicted"/>
<dbReference type="Gene3D" id="1.25.60.10">
    <property type="entry name" value="MgtE N-terminal domain-like"/>
    <property type="match status" value="1"/>
</dbReference>
<keyword evidence="1" id="KW-0175">Coiled coil</keyword>
<keyword evidence="4" id="KW-0282">Flagellum</keyword>
<dbReference type="Pfam" id="PF03448">
    <property type="entry name" value="MgtE_N"/>
    <property type="match status" value="1"/>
</dbReference>
<keyword evidence="4" id="KW-0969">Cilium</keyword>
<keyword evidence="2" id="KW-0812">Transmembrane</keyword>
<dbReference type="STRING" id="1156395.DBT_1670"/>
<keyword evidence="4" id="KW-0966">Cell projection</keyword>
<dbReference type="SUPFAM" id="SSF158791">
    <property type="entry name" value="MgtE N-terminal domain-like"/>
    <property type="match status" value="1"/>
</dbReference>
<feature type="coiled-coil region" evidence="1">
    <location>
        <begin position="69"/>
        <end position="113"/>
    </location>
</feature>
<keyword evidence="2" id="KW-0472">Membrane</keyword>
<evidence type="ECO:0000313" key="4">
    <source>
        <dbReference type="EMBL" id="OCC14875.1"/>
    </source>
</evidence>
<reference evidence="4 5" key="1">
    <citation type="submission" date="2016-06" db="EMBL/GenBank/DDBJ databases">
        <title>Respiratory ammonification of nitrate coupled to the oxidation of elemental sulfur in deep-sea autotrophic thermophilic bacteria.</title>
        <authorList>
            <person name="Slobodkina G.B."/>
            <person name="Mardanov A.V."/>
            <person name="Ravin N.V."/>
            <person name="Frolova A.A."/>
            <person name="Viryasiv M.B."/>
            <person name="Chernyh N.A."/>
            <person name="Bonch-Osmolovskaya E.A."/>
            <person name="Slobodkin A.I."/>
        </authorList>
    </citation>
    <scope>NUCLEOTIDE SEQUENCE [LARGE SCALE GENOMIC DNA]</scope>
    <source>
        <strain evidence="4 5">S69</strain>
    </source>
</reference>
<accession>A0A1B9F4X7</accession>
<comment type="caution">
    <text evidence="4">The sequence shown here is derived from an EMBL/GenBank/DDBJ whole genome shotgun (WGS) entry which is preliminary data.</text>
</comment>
<keyword evidence="2" id="KW-1133">Transmembrane helix</keyword>
<evidence type="ECO:0000313" key="5">
    <source>
        <dbReference type="Proteomes" id="UP000093080"/>
    </source>
</evidence>
<dbReference type="EMBL" id="MAGO01000008">
    <property type="protein sequence ID" value="OCC14875.1"/>
    <property type="molecule type" value="Genomic_DNA"/>
</dbReference>
<evidence type="ECO:0000259" key="3">
    <source>
        <dbReference type="Pfam" id="PF03448"/>
    </source>
</evidence>
<feature type="transmembrane region" description="Helical" evidence="2">
    <location>
        <begin position="7"/>
        <end position="27"/>
    </location>
</feature>
<protein>
    <submittedName>
        <fullName evidence="4">Flagellar protein FlbB</fullName>
    </submittedName>
</protein>
<dbReference type="RefSeq" id="WP_067618881.1">
    <property type="nucleotide sequence ID" value="NZ_MAGO01000008.1"/>
</dbReference>
<sequence length="193" mass="21663">MKVIIRLIQLGLALKVAFIGFATWGYLTKNPIFEGVSWAEAKETSKKAETASSQNLLDIDSLDVNQKVKLLLKARLREVKKKEQALKQEERDLKLLKTEIEKRISELKALQASLSGPMARTAKLTQERFSHLVGVYSSMEPQRAALLLEKMDENTVVRLFSSMKSKKVAKILSFMDPDKAARISGKLSKPGTM</sequence>
<dbReference type="OrthoDB" id="5297650at2"/>
<gene>
    <name evidence="4" type="ORF">DBT_1670</name>
</gene>